<name>A0ABQ9VZA1_SAGOE</name>
<dbReference type="Proteomes" id="UP001266305">
    <property type="component" value="Unassembled WGS sequence"/>
</dbReference>
<organism evidence="2 3">
    <name type="scientific">Saguinus oedipus</name>
    <name type="common">Cotton-top tamarin</name>
    <name type="synonym">Oedipomidas oedipus</name>
    <dbReference type="NCBI Taxonomy" id="9490"/>
    <lineage>
        <taxon>Eukaryota</taxon>
        <taxon>Metazoa</taxon>
        <taxon>Chordata</taxon>
        <taxon>Craniata</taxon>
        <taxon>Vertebrata</taxon>
        <taxon>Euteleostomi</taxon>
        <taxon>Mammalia</taxon>
        <taxon>Eutheria</taxon>
        <taxon>Euarchontoglires</taxon>
        <taxon>Primates</taxon>
        <taxon>Haplorrhini</taxon>
        <taxon>Platyrrhini</taxon>
        <taxon>Cebidae</taxon>
        <taxon>Callitrichinae</taxon>
        <taxon>Saguinus</taxon>
    </lineage>
</organism>
<evidence type="ECO:0000313" key="2">
    <source>
        <dbReference type="EMBL" id="KAK2114465.1"/>
    </source>
</evidence>
<evidence type="ECO:0000256" key="1">
    <source>
        <dbReference type="SAM" id="MobiDB-lite"/>
    </source>
</evidence>
<protein>
    <submittedName>
        <fullName evidence="2">Uncharacterized protein</fullName>
    </submittedName>
</protein>
<evidence type="ECO:0000313" key="3">
    <source>
        <dbReference type="Proteomes" id="UP001266305"/>
    </source>
</evidence>
<sequence length="70" mass="7956">EHLLPLTALRLYLSSVSIKNERSPCLSSKWKNPKKRTLIGDVRTEAQQPPDHCNKKTKVTQQVSSPQIMT</sequence>
<accession>A0ABQ9VZA1</accession>
<keyword evidence="3" id="KW-1185">Reference proteome</keyword>
<feature type="non-terminal residue" evidence="2">
    <location>
        <position position="1"/>
    </location>
</feature>
<dbReference type="EMBL" id="JASSZA010000004">
    <property type="protein sequence ID" value="KAK2114465.1"/>
    <property type="molecule type" value="Genomic_DNA"/>
</dbReference>
<proteinExistence type="predicted"/>
<gene>
    <name evidence="2" type="ORF">P7K49_008731</name>
</gene>
<reference evidence="2 3" key="1">
    <citation type="submission" date="2023-05" db="EMBL/GenBank/DDBJ databases">
        <title>B98-5 Cell Line De Novo Hybrid Assembly: An Optical Mapping Approach.</title>
        <authorList>
            <person name="Kananen K."/>
            <person name="Auerbach J.A."/>
            <person name="Kautto E."/>
            <person name="Blachly J.S."/>
        </authorList>
    </citation>
    <scope>NUCLEOTIDE SEQUENCE [LARGE SCALE GENOMIC DNA]</scope>
    <source>
        <strain evidence="2">B95-8</strain>
        <tissue evidence="2">Cell line</tissue>
    </source>
</reference>
<feature type="non-terminal residue" evidence="2">
    <location>
        <position position="70"/>
    </location>
</feature>
<comment type="caution">
    <text evidence="2">The sequence shown here is derived from an EMBL/GenBank/DDBJ whole genome shotgun (WGS) entry which is preliminary data.</text>
</comment>
<feature type="compositionally biased region" description="Polar residues" evidence="1">
    <location>
        <begin position="59"/>
        <end position="70"/>
    </location>
</feature>
<feature type="region of interest" description="Disordered" evidence="1">
    <location>
        <begin position="43"/>
        <end position="70"/>
    </location>
</feature>